<accession>A0A840WDT8</accession>
<gene>
    <name evidence="2" type="ORF">HNR07_004720</name>
</gene>
<keyword evidence="1" id="KW-1133">Transmembrane helix</keyword>
<keyword evidence="3" id="KW-1185">Reference proteome</keyword>
<keyword evidence="1" id="KW-0472">Membrane</keyword>
<evidence type="ECO:0000313" key="2">
    <source>
        <dbReference type="EMBL" id="MBB5493583.1"/>
    </source>
</evidence>
<feature type="transmembrane region" description="Helical" evidence="1">
    <location>
        <begin position="99"/>
        <end position="119"/>
    </location>
</feature>
<dbReference type="RefSeq" id="WP_184366764.1">
    <property type="nucleotide sequence ID" value="NZ_BAAAKM010000055.1"/>
</dbReference>
<dbReference type="EMBL" id="JACHDO010000001">
    <property type="protein sequence ID" value="MBB5493583.1"/>
    <property type="molecule type" value="Genomic_DNA"/>
</dbReference>
<dbReference type="AlphaFoldDB" id="A0A840WDT8"/>
<name>A0A840WDT8_9ACTN</name>
<comment type="caution">
    <text evidence="2">The sequence shown here is derived from an EMBL/GenBank/DDBJ whole genome shotgun (WGS) entry which is preliminary data.</text>
</comment>
<organism evidence="2 3">
    <name type="scientific">Nocardiopsis metallicus</name>
    <dbReference type="NCBI Taxonomy" id="179819"/>
    <lineage>
        <taxon>Bacteria</taxon>
        <taxon>Bacillati</taxon>
        <taxon>Actinomycetota</taxon>
        <taxon>Actinomycetes</taxon>
        <taxon>Streptosporangiales</taxon>
        <taxon>Nocardiopsidaceae</taxon>
        <taxon>Nocardiopsis</taxon>
    </lineage>
</organism>
<reference evidence="2 3" key="1">
    <citation type="submission" date="2020-08" db="EMBL/GenBank/DDBJ databases">
        <title>Sequencing the genomes of 1000 actinobacteria strains.</title>
        <authorList>
            <person name="Klenk H.-P."/>
        </authorList>
    </citation>
    <scope>NUCLEOTIDE SEQUENCE [LARGE SCALE GENOMIC DNA]</scope>
    <source>
        <strain evidence="2 3">DSM 44598</strain>
    </source>
</reference>
<evidence type="ECO:0000313" key="3">
    <source>
        <dbReference type="Proteomes" id="UP000579647"/>
    </source>
</evidence>
<dbReference type="InterPro" id="IPR014229">
    <property type="entry name" value="Spore_YtfJ"/>
</dbReference>
<protein>
    <submittedName>
        <fullName evidence="2">Putative spore protein YtfJ</fullName>
    </submittedName>
</protein>
<dbReference type="Pfam" id="PF09579">
    <property type="entry name" value="Spore_YtfJ"/>
    <property type="match status" value="1"/>
</dbReference>
<keyword evidence="1" id="KW-0812">Transmembrane</keyword>
<sequence length="144" mass="14734">MPRNKAPRGAMAALTSLLDNTRALSSSTTAFGSPVTSGATTVVPVARVSTLSTMGGGTGNIPFFGGDGAGGLGYTRVRPTGFLVVSPDCATYHPIRQPAAALAIPLALITAAAVTRIVTVSVKEARRRKQLAAEQAQRGAEEIQ</sequence>
<evidence type="ECO:0000256" key="1">
    <source>
        <dbReference type="SAM" id="Phobius"/>
    </source>
</evidence>
<dbReference type="Proteomes" id="UP000579647">
    <property type="component" value="Unassembled WGS sequence"/>
</dbReference>
<proteinExistence type="predicted"/>